<proteinExistence type="predicted"/>
<feature type="compositionally biased region" description="Acidic residues" evidence="1">
    <location>
        <begin position="156"/>
        <end position="167"/>
    </location>
</feature>
<feature type="compositionally biased region" description="Basic residues" evidence="1">
    <location>
        <begin position="134"/>
        <end position="151"/>
    </location>
</feature>
<evidence type="ECO:0000313" key="2">
    <source>
        <dbReference type="EMBL" id="KAK6226011.1"/>
    </source>
</evidence>
<feature type="region of interest" description="Disordered" evidence="1">
    <location>
        <begin position="271"/>
        <end position="353"/>
    </location>
</feature>
<keyword evidence="3" id="KW-1185">Reference proteome</keyword>
<dbReference type="Proteomes" id="UP001327957">
    <property type="component" value="Unassembled WGS sequence"/>
</dbReference>
<name>A0AAV9TUQ2_9PEZI</name>
<sequence length="442" mass="48016">MSEMAAPAGKWANPALLEALVMGFYGIAKGEGLSKEAKDSIIEKVHLWGFTDITWEVIMAPVTTWDDKARSDLLVALLTVTKPSKEDWDLALAVVHSKGYTYNASAVMQHIQKLQRKEQTAGDSGEASSTPAKKVAKKATTPRKRKTPSKKAKTDDDAEENEDDEGREDTPIPKKPRTPKKPDMKMEALEYEDNDAEPFTAVAFVIAPNTWTDTAEKDLIWNFIKASNNGKIPKADWNRVHEMMTEMGYSFTINALNQRWSKTIVKNYGQRTNTGGNAGSSASASGSASGPATPTTSRKRAAPGSGNRPSATRTPRGNQAAHAMAAGAMAVDDGQDDDESDLENLKPKVKRTKTSHHALAINGLKGQRIDLTKDAESVHSAQNPMGMPELANPSGIKVEGENDFGRRRDRSMTVTPSNSAVYFNAASTIRGLSQERKLTKSG</sequence>
<evidence type="ECO:0000256" key="1">
    <source>
        <dbReference type="SAM" id="MobiDB-lite"/>
    </source>
</evidence>
<comment type="caution">
    <text evidence="2">The sequence shown here is derived from an EMBL/GenBank/DDBJ whole genome shotgun (WGS) entry which is preliminary data.</text>
</comment>
<dbReference type="AlphaFoldDB" id="A0AAV9TUQ2"/>
<feature type="compositionally biased region" description="Acidic residues" evidence="1">
    <location>
        <begin position="333"/>
        <end position="342"/>
    </location>
</feature>
<feature type="compositionally biased region" description="Polar residues" evidence="1">
    <location>
        <begin position="307"/>
        <end position="317"/>
    </location>
</feature>
<accession>A0AAV9TUQ2</accession>
<dbReference type="EMBL" id="JASAOK010000002">
    <property type="protein sequence ID" value="KAK6226011.1"/>
    <property type="molecule type" value="Genomic_DNA"/>
</dbReference>
<feature type="region of interest" description="Disordered" evidence="1">
    <location>
        <begin position="113"/>
        <end position="183"/>
    </location>
</feature>
<protein>
    <submittedName>
        <fullName evidence="2">Uncharacterized protein</fullName>
    </submittedName>
</protein>
<evidence type="ECO:0000313" key="3">
    <source>
        <dbReference type="Proteomes" id="UP001327957"/>
    </source>
</evidence>
<feature type="compositionally biased region" description="Low complexity" evidence="1">
    <location>
        <begin position="272"/>
        <end position="296"/>
    </location>
</feature>
<gene>
    <name evidence="2" type="ORF">QIS74_02058</name>
</gene>
<organism evidence="2 3">
    <name type="scientific">Colletotrichum tabaci</name>
    <dbReference type="NCBI Taxonomy" id="1209068"/>
    <lineage>
        <taxon>Eukaryota</taxon>
        <taxon>Fungi</taxon>
        <taxon>Dikarya</taxon>
        <taxon>Ascomycota</taxon>
        <taxon>Pezizomycotina</taxon>
        <taxon>Sordariomycetes</taxon>
        <taxon>Hypocreomycetidae</taxon>
        <taxon>Glomerellales</taxon>
        <taxon>Glomerellaceae</taxon>
        <taxon>Colletotrichum</taxon>
        <taxon>Colletotrichum destructivum species complex</taxon>
    </lineage>
</organism>
<reference evidence="2 3" key="1">
    <citation type="submission" date="2023-04" db="EMBL/GenBank/DDBJ databases">
        <title>Colletotrichum tabacum stain YC1 causing leaf anthracnose on Nicotiana tabacum(L.) cv.</title>
        <authorList>
            <person name="Ji Z."/>
            <person name="Wang M."/>
            <person name="Zhang J."/>
            <person name="Wang N."/>
            <person name="Zhou Z."/>
        </authorList>
    </citation>
    <scope>NUCLEOTIDE SEQUENCE [LARGE SCALE GENOMIC DNA]</scope>
    <source>
        <strain evidence="2 3">YC1</strain>
    </source>
</reference>
<feature type="compositionally biased region" description="Low complexity" evidence="1">
    <location>
        <begin position="319"/>
        <end position="332"/>
    </location>
</feature>